<accession>A0A6N8S4J8</accession>
<dbReference type="CDD" id="cd04301">
    <property type="entry name" value="NAT_SF"/>
    <property type="match status" value="1"/>
</dbReference>
<gene>
    <name evidence="2" type="ORF">GR138_02320</name>
</gene>
<proteinExistence type="predicted"/>
<organism evidence="2 3">
    <name type="scientific">Shinella kummerowiae</name>
    <dbReference type="NCBI Taxonomy" id="417745"/>
    <lineage>
        <taxon>Bacteria</taxon>
        <taxon>Pseudomonadati</taxon>
        <taxon>Pseudomonadota</taxon>
        <taxon>Alphaproteobacteria</taxon>
        <taxon>Hyphomicrobiales</taxon>
        <taxon>Rhizobiaceae</taxon>
        <taxon>Shinella</taxon>
    </lineage>
</organism>
<comment type="caution">
    <text evidence="2">The sequence shown here is derived from an EMBL/GenBank/DDBJ whole genome shotgun (WGS) entry which is preliminary data.</text>
</comment>
<dbReference type="SUPFAM" id="SSF55729">
    <property type="entry name" value="Acyl-CoA N-acyltransferases (Nat)"/>
    <property type="match status" value="1"/>
</dbReference>
<sequence>MQVDFLPFTHDNLLTLRRWFDDKELSNRLSFPDDTWFAYVTNGDTARCWMAYRSNEAIAEIQVDRDGELGYIELAVRPDLRGRGMGTAVLSAFLAGPGKAYLILDARIDPDNSVSLACFQRCGFEIRQLSDADGLVQVVRQQISRP</sequence>
<feature type="domain" description="N-acetyltransferase" evidence="1">
    <location>
        <begin position="3"/>
        <end position="146"/>
    </location>
</feature>
<keyword evidence="3" id="KW-1185">Reference proteome</keyword>
<dbReference type="Gene3D" id="3.40.630.30">
    <property type="match status" value="1"/>
</dbReference>
<dbReference type="PROSITE" id="PS51186">
    <property type="entry name" value="GNAT"/>
    <property type="match status" value="1"/>
</dbReference>
<evidence type="ECO:0000259" key="1">
    <source>
        <dbReference type="PROSITE" id="PS51186"/>
    </source>
</evidence>
<dbReference type="RefSeq" id="WP_160856990.1">
    <property type="nucleotide sequence ID" value="NZ_WUMK01000001.1"/>
</dbReference>
<protein>
    <submittedName>
        <fullName evidence="2">GNAT family N-acetyltransferase</fullName>
    </submittedName>
</protein>
<dbReference type="Proteomes" id="UP000435802">
    <property type="component" value="Unassembled WGS sequence"/>
</dbReference>
<dbReference type="EMBL" id="WUMK01000001">
    <property type="protein sequence ID" value="MXN44005.1"/>
    <property type="molecule type" value="Genomic_DNA"/>
</dbReference>
<dbReference type="OrthoDB" id="7585366at2"/>
<reference evidence="2 3" key="1">
    <citation type="submission" date="2019-12" db="EMBL/GenBank/DDBJ databases">
        <title>Shinella kummerowiae sp. nov., a symbiotic bacterium isolated from root nodules of the herbal legume Kummerowia stipulacea.</title>
        <authorList>
            <person name="Gao J."/>
        </authorList>
    </citation>
    <scope>NUCLEOTIDE SEQUENCE [LARGE SCALE GENOMIC DNA]</scope>
    <source>
        <strain evidence="2 3">CCBAU 25048</strain>
    </source>
</reference>
<dbReference type="InterPro" id="IPR000182">
    <property type="entry name" value="GNAT_dom"/>
</dbReference>
<dbReference type="Pfam" id="PF00583">
    <property type="entry name" value="Acetyltransf_1"/>
    <property type="match status" value="1"/>
</dbReference>
<evidence type="ECO:0000313" key="3">
    <source>
        <dbReference type="Proteomes" id="UP000435802"/>
    </source>
</evidence>
<keyword evidence="2" id="KW-0808">Transferase</keyword>
<dbReference type="GO" id="GO:0016747">
    <property type="term" value="F:acyltransferase activity, transferring groups other than amino-acyl groups"/>
    <property type="evidence" value="ECO:0007669"/>
    <property type="project" value="InterPro"/>
</dbReference>
<evidence type="ECO:0000313" key="2">
    <source>
        <dbReference type="EMBL" id="MXN44005.1"/>
    </source>
</evidence>
<dbReference type="AlphaFoldDB" id="A0A6N8S4J8"/>
<dbReference type="InterPro" id="IPR016181">
    <property type="entry name" value="Acyl_CoA_acyltransferase"/>
</dbReference>
<name>A0A6N8S4J8_9HYPH</name>